<sequence length="21" mass="2546">MREIAWHSYFLTPSAAQHMIR</sequence>
<protein>
    <submittedName>
        <fullName evidence="1">Uncharacterized protein</fullName>
    </submittedName>
</protein>
<dbReference type="AlphaFoldDB" id="C4J2P3"/>
<evidence type="ECO:0000313" key="1">
    <source>
        <dbReference type="EMBL" id="ACR35443.1"/>
    </source>
</evidence>
<organism evidence="1">
    <name type="scientific">Zea mays</name>
    <name type="common">Maize</name>
    <dbReference type="NCBI Taxonomy" id="4577"/>
    <lineage>
        <taxon>Eukaryota</taxon>
        <taxon>Viridiplantae</taxon>
        <taxon>Streptophyta</taxon>
        <taxon>Embryophyta</taxon>
        <taxon>Tracheophyta</taxon>
        <taxon>Spermatophyta</taxon>
        <taxon>Magnoliopsida</taxon>
        <taxon>Liliopsida</taxon>
        <taxon>Poales</taxon>
        <taxon>Poaceae</taxon>
        <taxon>PACMAD clade</taxon>
        <taxon>Panicoideae</taxon>
        <taxon>Andropogonodae</taxon>
        <taxon>Andropogoneae</taxon>
        <taxon>Tripsacinae</taxon>
        <taxon>Zea</taxon>
    </lineage>
</organism>
<dbReference type="EMBL" id="BT085090">
    <property type="protein sequence ID" value="ACR35443.1"/>
    <property type="molecule type" value="mRNA"/>
</dbReference>
<accession>C4J2P3</accession>
<reference evidence="1" key="1">
    <citation type="journal article" date="2009" name="PLoS Genet.">
        <title>Sequencing, mapping, and analysis of 27,455 maize full-length cDNAs.</title>
        <authorList>
            <person name="Soderlund C."/>
            <person name="Descour A."/>
            <person name="Kudrna D."/>
            <person name="Bomhoff M."/>
            <person name="Boyd L."/>
            <person name="Currie J."/>
            <person name="Angelova A."/>
            <person name="Collura K."/>
            <person name="Wissotski M."/>
            <person name="Ashley E."/>
            <person name="Morrow D."/>
            <person name="Fernandes J."/>
            <person name="Walbot V."/>
            <person name="Yu Y."/>
        </authorList>
    </citation>
    <scope>NUCLEOTIDE SEQUENCE</scope>
    <source>
        <strain evidence="1">B73</strain>
    </source>
</reference>
<proteinExistence type="evidence at transcript level"/>
<name>C4J2P3_MAIZE</name>
<reference evidence="1" key="2">
    <citation type="submission" date="2012-06" db="EMBL/GenBank/DDBJ databases">
        <authorList>
            <person name="Yu Y."/>
            <person name="Currie J."/>
            <person name="Lomeli R."/>
            <person name="Angelova A."/>
            <person name="Collura K."/>
            <person name="Wissotski M."/>
            <person name="Campos D."/>
            <person name="Kudrna D."/>
            <person name="Golser W."/>
            <person name="Ashely E."/>
            <person name="Descour A."/>
            <person name="Fernandes J."/>
            <person name="Soderlund C."/>
            <person name="Walbot V."/>
        </authorList>
    </citation>
    <scope>NUCLEOTIDE SEQUENCE</scope>
    <source>
        <strain evidence="1">B73</strain>
    </source>
</reference>